<feature type="compositionally biased region" description="Basic and acidic residues" evidence="1">
    <location>
        <begin position="1"/>
        <end position="21"/>
    </location>
</feature>
<evidence type="ECO:0000313" key="2">
    <source>
        <dbReference type="EMBL" id="SVD73808.1"/>
    </source>
</evidence>
<reference evidence="2" key="1">
    <citation type="submission" date="2018-05" db="EMBL/GenBank/DDBJ databases">
        <authorList>
            <person name="Lanie J.A."/>
            <person name="Ng W.-L."/>
            <person name="Kazmierczak K.M."/>
            <person name="Andrzejewski T.M."/>
            <person name="Davidsen T.M."/>
            <person name="Wayne K.J."/>
            <person name="Tettelin H."/>
            <person name="Glass J.I."/>
            <person name="Rusch D."/>
            <person name="Podicherti R."/>
            <person name="Tsui H.-C.T."/>
            <person name="Winkler M.E."/>
        </authorList>
    </citation>
    <scope>NUCLEOTIDE SEQUENCE</scope>
</reference>
<feature type="non-terminal residue" evidence="2">
    <location>
        <position position="1"/>
    </location>
</feature>
<protein>
    <submittedName>
        <fullName evidence="2">Uncharacterized protein</fullName>
    </submittedName>
</protein>
<organism evidence="2">
    <name type="scientific">marine metagenome</name>
    <dbReference type="NCBI Taxonomy" id="408172"/>
    <lineage>
        <taxon>unclassified sequences</taxon>
        <taxon>metagenomes</taxon>
        <taxon>ecological metagenomes</taxon>
    </lineage>
</organism>
<dbReference type="EMBL" id="UINC01169987">
    <property type="protein sequence ID" value="SVD73808.1"/>
    <property type="molecule type" value="Genomic_DNA"/>
</dbReference>
<accession>A0A382XU51</accession>
<evidence type="ECO:0000256" key="1">
    <source>
        <dbReference type="SAM" id="MobiDB-lite"/>
    </source>
</evidence>
<name>A0A382XU51_9ZZZZ</name>
<dbReference type="InterPro" id="IPR058347">
    <property type="entry name" value="DUF8034"/>
</dbReference>
<dbReference type="AlphaFoldDB" id="A0A382XU51"/>
<sequence>VGRQQQDLDRIEEQYGDRPLPKDLPLPGCSKAGNFHIHDWFEYIVGRNPEFPERALEITQVEMRRRLDRIDSETLDWTTWREVPDWQDVHHWQEINPVVPEGIMQMAMGTPTAVYHGGMVHAALRYFDPAARRPGLPPHMAALVDEVETDHIRVHLVNTDILESREVVLQAGGCAEHEFGEAGADDGREPLSVNGRHLRVRLGPAGRCGCVLA</sequence>
<dbReference type="Pfam" id="PF26099">
    <property type="entry name" value="DUF8034"/>
    <property type="match status" value="1"/>
</dbReference>
<gene>
    <name evidence="2" type="ORF">METZ01_LOCUS426662</name>
</gene>
<proteinExistence type="predicted"/>
<feature type="region of interest" description="Disordered" evidence="1">
    <location>
        <begin position="1"/>
        <end position="23"/>
    </location>
</feature>